<dbReference type="FunFam" id="1.10.630.10:FF:000126">
    <property type="entry name" value="Predicted protein"/>
    <property type="match status" value="1"/>
</dbReference>
<dbReference type="InterPro" id="IPR036396">
    <property type="entry name" value="Cyt_P450_sf"/>
</dbReference>
<organism evidence="10 11">
    <name type="scientific">Vitis vinifera</name>
    <name type="common">Grape</name>
    <dbReference type="NCBI Taxonomy" id="29760"/>
    <lineage>
        <taxon>Eukaryota</taxon>
        <taxon>Viridiplantae</taxon>
        <taxon>Streptophyta</taxon>
        <taxon>Embryophyta</taxon>
        <taxon>Tracheophyta</taxon>
        <taxon>Spermatophyta</taxon>
        <taxon>Magnoliopsida</taxon>
        <taxon>eudicotyledons</taxon>
        <taxon>Gunneridae</taxon>
        <taxon>Pentapetalae</taxon>
        <taxon>rosids</taxon>
        <taxon>Vitales</taxon>
        <taxon>Vitaceae</taxon>
        <taxon>Viteae</taxon>
        <taxon>Vitis</taxon>
    </lineage>
</organism>
<keyword evidence="4 8" id="KW-0479">Metal-binding</keyword>
<keyword evidence="6 8" id="KW-0408">Iron</keyword>
<evidence type="ECO:0000256" key="1">
    <source>
        <dbReference type="ARBA" id="ARBA00001971"/>
    </source>
</evidence>
<keyword evidence="7 9" id="KW-0503">Monooxygenase</keyword>
<evidence type="ECO:0000256" key="9">
    <source>
        <dbReference type="RuleBase" id="RU000461"/>
    </source>
</evidence>
<comment type="cofactor">
    <cofactor evidence="1 8">
        <name>heme</name>
        <dbReference type="ChEBI" id="CHEBI:30413"/>
    </cofactor>
</comment>
<evidence type="ECO:0000256" key="5">
    <source>
        <dbReference type="ARBA" id="ARBA00023002"/>
    </source>
</evidence>
<dbReference type="SUPFAM" id="SSF48264">
    <property type="entry name" value="Cytochrome P450"/>
    <property type="match status" value="1"/>
</dbReference>
<dbReference type="GO" id="GO:0020037">
    <property type="term" value="F:heme binding"/>
    <property type="evidence" value="ECO:0007669"/>
    <property type="project" value="InterPro"/>
</dbReference>
<dbReference type="PROSITE" id="PS00086">
    <property type="entry name" value="CYTOCHROME_P450"/>
    <property type="match status" value="1"/>
</dbReference>
<evidence type="ECO:0000313" key="11">
    <source>
        <dbReference type="Proteomes" id="UP000288805"/>
    </source>
</evidence>
<name>A0A438GWQ2_VITVI</name>
<dbReference type="Gene3D" id="1.10.630.10">
    <property type="entry name" value="Cytochrome P450"/>
    <property type="match status" value="1"/>
</dbReference>
<dbReference type="InterPro" id="IPR002401">
    <property type="entry name" value="Cyt_P450_E_grp-I"/>
</dbReference>
<evidence type="ECO:0000256" key="2">
    <source>
        <dbReference type="ARBA" id="ARBA00010617"/>
    </source>
</evidence>
<dbReference type="PANTHER" id="PTHR47950">
    <property type="entry name" value="CYTOCHROME P450, FAMILY 76, SUBFAMILY C, POLYPEPTIDE 5-RELATED"/>
    <property type="match status" value="1"/>
</dbReference>
<evidence type="ECO:0000256" key="7">
    <source>
        <dbReference type="ARBA" id="ARBA00023033"/>
    </source>
</evidence>
<proteinExistence type="inferred from homology"/>
<dbReference type="PRINTS" id="PR00385">
    <property type="entry name" value="P450"/>
</dbReference>
<dbReference type="InterPro" id="IPR001128">
    <property type="entry name" value="Cyt_P450"/>
</dbReference>
<dbReference type="InterPro" id="IPR017972">
    <property type="entry name" value="Cyt_P450_CS"/>
</dbReference>
<accession>A0A438GWQ2</accession>
<comment type="similarity">
    <text evidence="2 9">Belongs to the cytochrome P450 family.</text>
</comment>
<dbReference type="PANTHER" id="PTHR47950:SF49">
    <property type="entry name" value="CYTOCHROME P450"/>
    <property type="match status" value="1"/>
</dbReference>
<dbReference type="PRINTS" id="PR00463">
    <property type="entry name" value="EP450I"/>
</dbReference>
<dbReference type="GO" id="GO:0016705">
    <property type="term" value="F:oxidoreductase activity, acting on paired donors, with incorporation or reduction of molecular oxygen"/>
    <property type="evidence" value="ECO:0007669"/>
    <property type="project" value="InterPro"/>
</dbReference>
<protein>
    <submittedName>
        <fullName evidence="10">(S)-N-methylcoclaurine 3'-hydroxylase isozyme 1</fullName>
    </submittedName>
</protein>
<feature type="binding site" description="axial binding residue" evidence="8">
    <location>
        <position position="337"/>
    </location>
    <ligand>
        <name>heme</name>
        <dbReference type="ChEBI" id="CHEBI:30413"/>
    </ligand>
    <ligandPart>
        <name>Fe</name>
        <dbReference type="ChEBI" id="CHEBI:18248"/>
    </ligandPart>
</feature>
<dbReference type="Proteomes" id="UP000288805">
    <property type="component" value="Unassembled WGS sequence"/>
</dbReference>
<evidence type="ECO:0000256" key="8">
    <source>
        <dbReference type="PIRSR" id="PIRSR602401-1"/>
    </source>
</evidence>
<dbReference type="Pfam" id="PF00067">
    <property type="entry name" value="p450"/>
    <property type="match status" value="2"/>
</dbReference>
<reference evidence="10 11" key="1">
    <citation type="journal article" date="2018" name="PLoS Genet.">
        <title>Population sequencing reveals clonal diversity and ancestral inbreeding in the grapevine cultivar Chardonnay.</title>
        <authorList>
            <person name="Roach M.J."/>
            <person name="Johnson D.L."/>
            <person name="Bohlmann J."/>
            <person name="van Vuuren H.J."/>
            <person name="Jones S.J."/>
            <person name="Pretorius I.S."/>
            <person name="Schmidt S.A."/>
            <person name="Borneman A.R."/>
        </authorList>
    </citation>
    <scope>NUCLEOTIDE SEQUENCE [LARGE SCALE GENOMIC DNA]</scope>
    <source>
        <strain evidence="11">cv. Chardonnay</strain>
        <tissue evidence="10">Leaf</tissue>
    </source>
</reference>
<dbReference type="EMBL" id="QGNW01000325">
    <property type="protein sequence ID" value="RVW76629.1"/>
    <property type="molecule type" value="Genomic_DNA"/>
</dbReference>
<evidence type="ECO:0000256" key="4">
    <source>
        <dbReference type="ARBA" id="ARBA00022723"/>
    </source>
</evidence>
<gene>
    <name evidence="10" type="primary">CYP80B3_0</name>
    <name evidence="10" type="ORF">CK203_049678</name>
</gene>
<keyword evidence="5 9" id="KW-0560">Oxidoreductase</keyword>
<dbReference type="AlphaFoldDB" id="A0A438GWQ2"/>
<evidence type="ECO:0000313" key="10">
    <source>
        <dbReference type="EMBL" id="RVW76629.1"/>
    </source>
</evidence>
<dbReference type="GO" id="GO:0004497">
    <property type="term" value="F:monooxygenase activity"/>
    <property type="evidence" value="ECO:0007669"/>
    <property type="project" value="UniProtKB-KW"/>
</dbReference>
<evidence type="ECO:0000256" key="3">
    <source>
        <dbReference type="ARBA" id="ARBA00022617"/>
    </source>
</evidence>
<evidence type="ECO:0000256" key="6">
    <source>
        <dbReference type="ARBA" id="ARBA00023004"/>
    </source>
</evidence>
<sequence>MSLRLGTQLMVVASSPAAAIEVLKTHDRTLSGRYVSSSLSVKDPKLNHLSLAFAKECTNNWKNLRTICRTEMFSGKAMESHVELRERKVMELVEFLATKEGEVVKVMDLVFTTICNILSNTFFSMDLCDFEREGLKDFIYRAAELGATPNLSDFYPILDGLNLHDSKKKSKEALGRILSTWEGLSKKEGSKRILELFSAGADTSTLTIEWAITQLIRNPDVMYKLRDELTKIIGESPVRESHLPHLPYLQACVKETLRLHPPAPLLLPHRAMETCQVMGYTIPKDSQVFVNIWAMGRDPKVWDEPLSFTPERFLDSKLEFKGNDFEYIPFGSGRRICPGMALGARQVPLVLATLVHLFDWSLPDNMDSAQIDMEEWLVITLRKENPLRLVPKYFIKNYGLCDHEDVAQTSTYFTDWK</sequence>
<comment type="caution">
    <text evidence="10">The sequence shown here is derived from an EMBL/GenBank/DDBJ whole genome shotgun (WGS) entry which is preliminary data.</text>
</comment>
<keyword evidence="3 8" id="KW-0349">Heme</keyword>
<dbReference type="GO" id="GO:0005506">
    <property type="term" value="F:iron ion binding"/>
    <property type="evidence" value="ECO:0007669"/>
    <property type="project" value="InterPro"/>
</dbReference>